<evidence type="ECO:0000256" key="1">
    <source>
        <dbReference type="ARBA" id="ARBA00004651"/>
    </source>
</evidence>
<dbReference type="GO" id="GO:0005886">
    <property type="term" value="C:plasma membrane"/>
    <property type="evidence" value="ECO:0007669"/>
    <property type="project" value="UniProtKB-SubCell"/>
</dbReference>
<dbReference type="Gene3D" id="1.20.1070.10">
    <property type="entry name" value="Rhodopsin 7-helix transmembrane proteins"/>
    <property type="match status" value="2"/>
</dbReference>
<evidence type="ECO:0000313" key="10">
    <source>
        <dbReference type="Proteomes" id="UP000735302"/>
    </source>
</evidence>
<feature type="compositionally biased region" description="Polar residues" evidence="6">
    <location>
        <begin position="753"/>
        <end position="782"/>
    </location>
</feature>
<feature type="transmembrane region" description="Helical" evidence="7">
    <location>
        <begin position="29"/>
        <end position="47"/>
    </location>
</feature>
<keyword evidence="3 7" id="KW-0812">Transmembrane</keyword>
<proteinExistence type="predicted"/>
<feature type="transmembrane region" description="Helical" evidence="7">
    <location>
        <begin position="85"/>
        <end position="106"/>
    </location>
</feature>
<feature type="compositionally biased region" description="Low complexity" evidence="6">
    <location>
        <begin position="737"/>
        <end position="752"/>
    </location>
</feature>
<evidence type="ECO:0000256" key="2">
    <source>
        <dbReference type="ARBA" id="ARBA00022475"/>
    </source>
</evidence>
<comment type="caution">
    <text evidence="9">The sequence shown here is derived from an EMBL/GenBank/DDBJ whole genome shotgun (WGS) entry which is preliminary data.</text>
</comment>
<dbReference type="PRINTS" id="PR00237">
    <property type="entry name" value="GPCRRHODOPSN"/>
</dbReference>
<keyword evidence="4 7" id="KW-1133">Transmembrane helix</keyword>
<dbReference type="PANTHER" id="PTHR22750">
    <property type="entry name" value="G-PROTEIN COUPLED RECEPTOR"/>
    <property type="match status" value="1"/>
</dbReference>
<dbReference type="SUPFAM" id="SSF81321">
    <property type="entry name" value="Family A G protein-coupled receptor-like"/>
    <property type="match status" value="1"/>
</dbReference>
<keyword evidence="10" id="KW-1185">Reference proteome</keyword>
<evidence type="ECO:0000256" key="4">
    <source>
        <dbReference type="ARBA" id="ARBA00022989"/>
    </source>
</evidence>
<dbReference type="AlphaFoldDB" id="A0AAV4BA67"/>
<feature type="transmembrane region" description="Helical" evidence="7">
    <location>
        <begin position="804"/>
        <end position="829"/>
    </location>
</feature>
<keyword evidence="2" id="KW-1003">Cell membrane</keyword>
<evidence type="ECO:0000256" key="5">
    <source>
        <dbReference type="ARBA" id="ARBA00023136"/>
    </source>
</evidence>
<evidence type="ECO:0000256" key="6">
    <source>
        <dbReference type="SAM" id="MobiDB-lite"/>
    </source>
</evidence>
<feature type="transmembrane region" description="Helical" evidence="7">
    <location>
        <begin position="59"/>
        <end position="79"/>
    </location>
</feature>
<reference evidence="9 10" key="1">
    <citation type="journal article" date="2021" name="Elife">
        <title>Chloroplast acquisition without the gene transfer in kleptoplastic sea slugs, Plakobranchus ocellatus.</title>
        <authorList>
            <person name="Maeda T."/>
            <person name="Takahashi S."/>
            <person name="Yoshida T."/>
            <person name="Shimamura S."/>
            <person name="Takaki Y."/>
            <person name="Nagai Y."/>
            <person name="Toyoda A."/>
            <person name="Suzuki Y."/>
            <person name="Arimoto A."/>
            <person name="Ishii H."/>
            <person name="Satoh N."/>
            <person name="Nishiyama T."/>
            <person name="Hasebe M."/>
            <person name="Maruyama T."/>
            <person name="Minagawa J."/>
            <person name="Obokata J."/>
            <person name="Shigenobu S."/>
        </authorList>
    </citation>
    <scope>NUCLEOTIDE SEQUENCE [LARGE SCALE GENOMIC DNA]</scope>
</reference>
<keyword evidence="5 7" id="KW-0472">Membrane</keyword>
<evidence type="ECO:0000256" key="7">
    <source>
        <dbReference type="SAM" id="Phobius"/>
    </source>
</evidence>
<sequence length="882" mass="98440">MNFSSSSLENITGTDVLRSKSSLLLRNHLMGAFGTILNMAAVLFLWMSKRIRSPLRMTLINMALNDLFFNVSVAIWGPHFPCWPALYIVCASVLVSYFITCVLAVYNYVNVFLPLDSRRMLTFGRLLAAIASCWLGGHLIGSLCLGITIPAGASCYVLSVMPTPGILAESSICLACSCVVLVINIRIILRIREIPQRTTLPVQQLSHQVQPKEKNTSSSLFALTAPQKGTSSITASKALTSPPLRNFDLPNKKNKVPLTRLAKSNIHPTTAGKVGEGAKLKKVSNYSESFSLNFQVEEVLAGHLPNSSILTNAPRDNFSECKSYTLSKNVSTDSCPFSRYAFTRQGKRRATSVDTVQTREKSHAADLHLSGTNNLYPRDRKYVESYQKHKVQLQGKTRGAEDANISPVLTKPSTNLSAEVALNVNNFPTHADEENDDIPTAQPNHAWKANFNARVGKDNTNVEYLQKSDINKHINSLVAFLLPMTCRLNYVFDNSPGPKNYNLHLQMVRDNSPPKSSNNTQERKINLNEVVAFTNDGPGLTAQTHRHAFLPHTTNTHTDNSQHINVFTISQQVNFPSDTSLSDFSYPEEFFQLHQIKDSRRGLGKFIFRYNNAQPNDSKPTTLVFNQDRVEDETDTDIFPRSEKTNHIFHEVFERRKNYTVNKDSHELEVCELSDTQEGIVDTGVEETIGNLSAPISHCAPNVIPMVAINSETGVAAYRKRIDAGDSPITSSQSRSLTLQPQTEQQLLRQRPVSTSPVIKKMTTSENVQAAQTPGTSANSTGPADATTAFQKTRGRWRRCTQNTLLILSSWCCFLSLPYVIFGGYVAFWATQDRLSFINSWAGTFSSSLVVLNSILNPLLYAWRFIEWRAIWARIKHRILRN</sequence>
<evidence type="ECO:0000259" key="8">
    <source>
        <dbReference type="PROSITE" id="PS50262"/>
    </source>
</evidence>
<dbReference type="GO" id="GO:0004930">
    <property type="term" value="F:G protein-coupled receptor activity"/>
    <property type="evidence" value="ECO:0007669"/>
    <property type="project" value="InterPro"/>
</dbReference>
<evidence type="ECO:0000256" key="3">
    <source>
        <dbReference type="ARBA" id="ARBA00022692"/>
    </source>
</evidence>
<feature type="transmembrane region" description="Helical" evidence="7">
    <location>
        <begin position="165"/>
        <end position="189"/>
    </location>
</feature>
<dbReference type="PROSITE" id="PS50262">
    <property type="entry name" value="G_PROTEIN_RECEP_F1_2"/>
    <property type="match status" value="1"/>
</dbReference>
<feature type="region of interest" description="Disordered" evidence="6">
    <location>
        <begin position="726"/>
        <end position="786"/>
    </location>
</feature>
<feature type="transmembrane region" description="Helical" evidence="7">
    <location>
        <begin position="126"/>
        <end position="153"/>
    </location>
</feature>
<dbReference type="InterPro" id="IPR000276">
    <property type="entry name" value="GPCR_Rhodpsn"/>
</dbReference>
<feature type="transmembrane region" description="Helical" evidence="7">
    <location>
        <begin position="841"/>
        <end position="866"/>
    </location>
</feature>
<gene>
    <name evidence="9" type="ORF">PoB_004254200</name>
</gene>
<dbReference type="Proteomes" id="UP000735302">
    <property type="component" value="Unassembled WGS sequence"/>
</dbReference>
<dbReference type="EMBL" id="BLXT01004638">
    <property type="protein sequence ID" value="GFO16037.1"/>
    <property type="molecule type" value="Genomic_DNA"/>
</dbReference>
<name>A0AAV4BA67_9GAST</name>
<evidence type="ECO:0000313" key="9">
    <source>
        <dbReference type="EMBL" id="GFO16037.1"/>
    </source>
</evidence>
<comment type="subcellular location">
    <subcellularLocation>
        <location evidence="1">Cell membrane</location>
        <topology evidence="1">Multi-pass membrane protein</topology>
    </subcellularLocation>
</comment>
<feature type="domain" description="G-protein coupled receptors family 1 profile" evidence="8">
    <location>
        <begin position="37"/>
        <end position="135"/>
    </location>
</feature>
<organism evidence="9 10">
    <name type="scientific">Plakobranchus ocellatus</name>
    <dbReference type="NCBI Taxonomy" id="259542"/>
    <lineage>
        <taxon>Eukaryota</taxon>
        <taxon>Metazoa</taxon>
        <taxon>Spiralia</taxon>
        <taxon>Lophotrochozoa</taxon>
        <taxon>Mollusca</taxon>
        <taxon>Gastropoda</taxon>
        <taxon>Heterobranchia</taxon>
        <taxon>Euthyneura</taxon>
        <taxon>Panpulmonata</taxon>
        <taxon>Sacoglossa</taxon>
        <taxon>Placobranchoidea</taxon>
        <taxon>Plakobranchidae</taxon>
        <taxon>Plakobranchus</taxon>
    </lineage>
</organism>
<accession>A0AAV4BA67</accession>
<dbReference type="CDD" id="cd00637">
    <property type="entry name" value="7tm_classA_rhodopsin-like"/>
    <property type="match status" value="2"/>
</dbReference>
<dbReference type="InterPro" id="IPR017452">
    <property type="entry name" value="GPCR_Rhodpsn_7TM"/>
</dbReference>
<protein>
    <recommendedName>
        <fullName evidence="8">G-protein coupled receptors family 1 profile domain-containing protein</fullName>
    </recommendedName>
</protein>